<dbReference type="AlphaFoldDB" id="A0A3D9BBA5"/>
<evidence type="ECO:0000313" key="1">
    <source>
        <dbReference type="EMBL" id="REC50813.1"/>
    </source>
</evidence>
<dbReference type="EMBL" id="QNVS01000092">
    <property type="protein sequence ID" value="REC50813.1"/>
    <property type="molecule type" value="Genomic_DNA"/>
</dbReference>
<organism evidence="1 2">
    <name type="scientific">Chryseobacterium piscium</name>
    <dbReference type="NCBI Taxonomy" id="333702"/>
    <lineage>
        <taxon>Bacteria</taxon>
        <taxon>Pseudomonadati</taxon>
        <taxon>Bacteroidota</taxon>
        <taxon>Flavobacteriia</taxon>
        <taxon>Flavobacteriales</taxon>
        <taxon>Weeksellaceae</taxon>
        <taxon>Chryseobacterium group</taxon>
        <taxon>Chryseobacterium</taxon>
    </lineage>
</organism>
<dbReference type="Proteomes" id="UP000256512">
    <property type="component" value="Unassembled WGS sequence"/>
</dbReference>
<reference evidence="1 2" key="1">
    <citation type="journal article" date="2006" name="Int. J. Syst. Evol. Microbiol.">
        <title>Chryseobacterium piscium sp. nov., isolated from fish of the South Atlantic Ocean off South Africa.</title>
        <authorList>
            <person name="de Beer H."/>
            <person name="Hugo C.J."/>
            <person name="Jooste P.J."/>
            <person name="Vancanneyt M."/>
            <person name="Coenye T."/>
            <person name="Vandamme P."/>
        </authorList>
    </citation>
    <scope>NUCLEOTIDE SEQUENCE [LARGE SCALE GENOMIC DNA]</scope>
    <source>
        <strain evidence="1 2">CCUG 51923</strain>
    </source>
</reference>
<comment type="caution">
    <text evidence="1">The sequence shown here is derived from an EMBL/GenBank/DDBJ whole genome shotgun (WGS) entry which is preliminary data.</text>
</comment>
<dbReference type="Gene3D" id="3.90.75.20">
    <property type="match status" value="1"/>
</dbReference>
<proteinExistence type="predicted"/>
<dbReference type="RefSeq" id="WP_115951645.1">
    <property type="nucleotide sequence ID" value="NZ_QNVS01000092.1"/>
</dbReference>
<evidence type="ECO:0000313" key="2">
    <source>
        <dbReference type="Proteomes" id="UP000256512"/>
    </source>
</evidence>
<keyword evidence="2" id="KW-1185">Reference proteome</keyword>
<accession>A0A3D9BBA5</accession>
<gene>
    <name evidence="1" type="ORF">DRF62_18645</name>
</gene>
<dbReference type="SUPFAM" id="SSF54060">
    <property type="entry name" value="His-Me finger endonucleases"/>
    <property type="match status" value="1"/>
</dbReference>
<dbReference type="InterPro" id="IPR044925">
    <property type="entry name" value="His-Me_finger_sf"/>
</dbReference>
<protein>
    <submittedName>
        <fullName evidence="1">Uncharacterized protein</fullName>
    </submittedName>
</protein>
<name>A0A3D9BBA5_9FLAO</name>
<sequence length="190" mass="22406">MYCKTSLKDIAVSNTGSIKNLKTNQILKISKRGYFTYNSKPISIVKLMLETFKDIKIRTGQINFIDGNDQNFFIENIEYKTKLQKINRPSETAILEIIKYYFGSNAKINIKDVFNYRMQLKTVLDLRGFFKIYKSSLFIKIFEDYFSFHLPSFSNLAKRNNVTVNDARRTVYFFLNKLIEDCYSDKIIKL</sequence>